<keyword evidence="3" id="KW-1185">Reference proteome</keyword>
<evidence type="ECO:0000256" key="1">
    <source>
        <dbReference type="SAM" id="MobiDB-lite"/>
    </source>
</evidence>
<name>A0A6M8B5C8_9CYAN</name>
<organism evidence="2 3">
    <name type="scientific">Thermoleptolyngbya sichuanensis A183</name>
    <dbReference type="NCBI Taxonomy" id="2737172"/>
    <lineage>
        <taxon>Bacteria</taxon>
        <taxon>Bacillati</taxon>
        <taxon>Cyanobacteriota</taxon>
        <taxon>Cyanophyceae</taxon>
        <taxon>Oculatellales</taxon>
        <taxon>Oculatellaceae</taxon>
        <taxon>Thermoleptolyngbya</taxon>
        <taxon>Thermoleptolyngbya sichuanensis</taxon>
    </lineage>
</organism>
<dbReference type="KEGG" id="theu:HPC62_05270"/>
<gene>
    <name evidence="2" type="ORF">HPC62_05270</name>
</gene>
<proteinExistence type="predicted"/>
<dbReference type="RefSeq" id="WP_172354073.1">
    <property type="nucleotide sequence ID" value="NZ_CP053661.1"/>
</dbReference>
<dbReference type="Proteomes" id="UP000505210">
    <property type="component" value="Chromosome"/>
</dbReference>
<sequence length="128" mass="14376">MLMAVVVLNFSLALFGLYAAGWVWRLGRGLRQVADTLTRAERQTYRTLQGAPVAIAQGQTHIEQLRQQLQQVGPQVQRLRQAIALVSLAQSRWFGGWGFGTRRRAKAKAAPKQARQSQSYRGRGKSRD</sequence>
<evidence type="ECO:0000313" key="2">
    <source>
        <dbReference type="EMBL" id="QKD81678.1"/>
    </source>
</evidence>
<protein>
    <submittedName>
        <fullName evidence="2">Uncharacterized protein</fullName>
    </submittedName>
</protein>
<reference evidence="2 3" key="1">
    <citation type="submission" date="2020-05" db="EMBL/GenBank/DDBJ databases">
        <title>Complete genome sequence of of a novel Thermoleptolyngbya strain isolated from hot springs of Ganzi, Sichuan China.</title>
        <authorList>
            <person name="Tang J."/>
            <person name="Daroch M."/>
            <person name="Li L."/>
            <person name="Waleron K."/>
            <person name="Waleron M."/>
            <person name="Waleron M."/>
        </authorList>
    </citation>
    <scope>NUCLEOTIDE SEQUENCE [LARGE SCALE GENOMIC DNA]</scope>
    <source>
        <strain evidence="2 3">PKUAC-SCTA183</strain>
    </source>
</reference>
<feature type="compositionally biased region" description="Low complexity" evidence="1">
    <location>
        <begin position="110"/>
        <end position="119"/>
    </location>
</feature>
<evidence type="ECO:0000313" key="3">
    <source>
        <dbReference type="Proteomes" id="UP000505210"/>
    </source>
</evidence>
<dbReference type="EMBL" id="CP053661">
    <property type="protein sequence ID" value="QKD81678.1"/>
    <property type="molecule type" value="Genomic_DNA"/>
</dbReference>
<feature type="region of interest" description="Disordered" evidence="1">
    <location>
        <begin position="104"/>
        <end position="128"/>
    </location>
</feature>
<accession>A0A6M8B5C8</accession>
<dbReference type="AlphaFoldDB" id="A0A6M8B5C8"/>